<sequence length="100" mass="11061">MMNSCLEKPCPWGFAFHRKYPIQLDYSGSFSYSVSNNISGIQHGATAFVGCSKGNCCGCHGPFSGKQNYCFPKCQARNGGAIESNVFTWFWVRTSVSKKL</sequence>
<evidence type="ECO:0000313" key="2">
    <source>
        <dbReference type="Proteomes" id="UP001152795"/>
    </source>
</evidence>
<evidence type="ECO:0000313" key="1">
    <source>
        <dbReference type="EMBL" id="CAB3983488.1"/>
    </source>
</evidence>
<gene>
    <name evidence="1" type="ORF">PACLA_8A057792</name>
</gene>
<dbReference type="EMBL" id="CACRXK020000620">
    <property type="protein sequence ID" value="CAB3983488.1"/>
    <property type="molecule type" value="Genomic_DNA"/>
</dbReference>
<name>A0A6S7FV88_PARCT</name>
<dbReference type="AlphaFoldDB" id="A0A6S7FV88"/>
<proteinExistence type="predicted"/>
<accession>A0A6S7FV88</accession>
<dbReference type="Proteomes" id="UP001152795">
    <property type="component" value="Unassembled WGS sequence"/>
</dbReference>
<comment type="caution">
    <text evidence="1">The sequence shown here is derived from an EMBL/GenBank/DDBJ whole genome shotgun (WGS) entry which is preliminary data.</text>
</comment>
<reference evidence="1" key="1">
    <citation type="submission" date="2020-04" db="EMBL/GenBank/DDBJ databases">
        <authorList>
            <person name="Alioto T."/>
            <person name="Alioto T."/>
            <person name="Gomez Garrido J."/>
        </authorList>
    </citation>
    <scope>NUCLEOTIDE SEQUENCE</scope>
    <source>
        <strain evidence="1">A484AB</strain>
    </source>
</reference>
<protein>
    <submittedName>
        <fullName evidence="1">Uncharacterized protein</fullName>
    </submittedName>
</protein>
<keyword evidence="2" id="KW-1185">Reference proteome</keyword>
<organism evidence="1 2">
    <name type="scientific">Paramuricea clavata</name>
    <name type="common">Red gorgonian</name>
    <name type="synonym">Violescent sea-whip</name>
    <dbReference type="NCBI Taxonomy" id="317549"/>
    <lineage>
        <taxon>Eukaryota</taxon>
        <taxon>Metazoa</taxon>
        <taxon>Cnidaria</taxon>
        <taxon>Anthozoa</taxon>
        <taxon>Octocorallia</taxon>
        <taxon>Malacalcyonacea</taxon>
        <taxon>Plexauridae</taxon>
        <taxon>Paramuricea</taxon>
    </lineage>
</organism>